<feature type="compositionally biased region" description="Basic and acidic residues" evidence="1">
    <location>
        <begin position="193"/>
        <end position="203"/>
    </location>
</feature>
<gene>
    <name evidence="2" type="ORF">PHYPSEUDO_004038</name>
</gene>
<organism evidence="2 3">
    <name type="scientific">Phytophthora pseudosyringae</name>
    <dbReference type="NCBI Taxonomy" id="221518"/>
    <lineage>
        <taxon>Eukaryota</taxon>
        <taxon>Sar</taxon>
        <taxon>Stramenopiles</taxon>
        <taxon>Oomycota</taxon>
        <taxon>Peronosporomycetes</taxon>
        <taxon>Peronosporales</taxon>
        <taxon>Peronosporaceae</taxon>
        <taxon>Phytophthora</taxon>
    </lineage>
</organism>
<evidence type="ECO:0000313" key="2">
    <source>
        <dbReference type="EMBL" id="KAG7383054.1"/>
    </source>
</evidence>
<feature type="region of interest" description="Disordered" evidence="1">
    <location>
        <begin position="193"/>
        <end position="221"/>
    </location>
</feature>
<evidence type="ECO:0000256" key="1">
    <source>
        <dbReference type="SAM" id="MobiDB-lite"/>
    </source>
</evidence>
<name>A0A8T1VU68_9STRA</name>
<comment type="caution">
    <text evidence="2">The sequence shown here is derived from an EMBL/GenBank/DDBJ whole genome shotgun (WGS) entry which is preliminary data.</text>
</comment>
<dbReference type="EMBL" id="JAGDFM010000188">
    <property type="protein sequence ID" value="KAG7383054.1"/>
    <property type="molecule type" value="Genomic_DNA"/>
</dbReference>
<proteinExistence type="predicted"/>
<reference evidence="2" key="1">
    <citation type="submission" date="2021-02" db="EMBL/GenBank/DDBJ databases">
        <authorList>
            <person name="Palmer J.M."/>
        </authorList>
    </citation>
    <scope>NUCLEOTIDE SEQUENCE</scope>
    <source>
        <strain evidence="2">SCRP734</strain>
    </source>
</reference>
<dbReference type="AlphaFoldDB" id="A0A8T1VU68"/>
<accession>A0A8T1VU68</accession>
<dbReference type="OrthoDB" id="160565at2759"/>
<evidence type="ECO:0000313" key="3">
    <source>
        <dbReference type="Proteomes" id="UP000694044"/>
    </source>
</evidence>
<sequence length="274" mass="30103">MGHKRSSVSDHPSTLEFAYQTNDKTMRLSPCVVVLLATSPAFAERNTLCDDGGPLTCTVKLPDALSDFRCGTNGLWAVQTGCYLCVDATTCRTIDSTMTFTAPEQKNSLPLPKANGNDISVLLQDQADHSPDEPAYEQAAALTNAAASPQADEVSSSPEVSNWLFAVPVCLAVVSLGLAIRARVPPRRRGFKRLQDRNRHDQDPLFQEDINPFCSDDERDEEGSIETARQFQGAEVEQDAFTQAESEAIKQAVLLHIKEFDEQEDKDEQAQVDI</sequence>
<keyword evidence="3" id="KW-1185">Reference proteome</keyword>
<protein>
    <submittedName>
        <fullName evidence="2">Uncharacterized protein</fullName>
    </submittedName>
</protein>
<dbReference type="Proteomes" id="UP000694044">
    <property type="component" value="Unassembled WGS sequence"/>
</dbReference>